<dbReference type="Pfam" id="PF25540">
    <property type="entry name" value="DUF7923"/>
    <property type="match status" value="1"/>
</dbReference>
<dbReference type="OrthoDB" id="2270193at2759"/>
<accession>A0A8H6FQK1</accession>
<name>A0A8H6FQK1_9LECA</name>
<dbReference type="Proteomes" id="UP000578531">
    <property type="component" value="Unassembled WGS sequence"/>
</dbReference>
<reference evidence="2 3" key="1">
    <citation type="journal article" date="2020" name="Genomics">
        <title>Complete, high-quality genomes from long-read metagenomic sequencing of two wolf lichen thalli reveals enigmatic genome architecture.</title>
        <authorList>
            <person name="McKenzie S.K."/>
            <person name="Walston R.F."/>
            <person name="Allen J.L."/>
        </authorList>
    </citation>
    <scope>NUCLEOTIDE SEQUENCE [LARGE SCALE GENOMIC DNA]</scope>
    <source>
        <strain evidence="2">WasteWater2</strain>
    </source>
</reference>
<keyword evidence="3" id="KW-1185">Reference proteome</keyword>
<dbReference type="RefSeq" id="XP_037162290.1">
    <property type="nucleotide sequence ID" value="XM_037310726.1"/>
</dbReference>
<dbReference type="EMBL" id="JACCJC010000044">
    <property type="protein sequence ID" value="KAF6232867.1"/>
    <property type="molecule type" value="Genomic_DNA"/>
</dbReference>
<feature type="domain" description="DUF7923" evidence="1">
    <location>
        <begin position="93"/>
        <end position="277"/>
    </location>
</feature>
<dbReference type="PANTHER" id="PTHR37543:SF1">
    <property type="entry name" value="CCCH ZINC FINGER DNA BINDING PROTEIN (AFU_ORTHOLOGUE AFUA_5G12760)"/>
    <property type="match status" value="1"/>
</dbReference>
<sequence length="424" mass="47368">MASKDKDLSLVDYRQRLIYFKDADAERNSMIHVKETVLTALSATACQFLRQGLTEKLEQAQIGFRQISLDLESERGQRRILQSRVEDLEALTNRPGFILVLIDADADDYAFHEKFLSRNEAGGRDAADELQARTKDYVKNVKLDAENTDITVRAYAGLKSLRSACVRNGRMKESSSMSLFAHGFNQRQALFDFVDVGPGKEGADNKVRECLNLFVEFWGCKHIVLGACHDSGYASFLGKFAGDVSIRDRITLLHGDTIHLRIAELGFTETLRLKSVFATHKTSAVPRVFANARVSATPISPSASVAASSVKHPFNPAALTDRFGIVFRDDTGKRVDKLLGVDANTPYVNYLRQANMCGWYYLRGKCDGCDRNHVPLPLKAREFDCLWFLVRHGLCFKVRKGKDCDDPKCIYGHEEGLPIGSVTG</sequence>
<proteinExistence type="predicted"/>
<comment type="caution">
    <text evidence="2">The sequence shown here is derived from an EMBL/GenBank/DDBJ whole genome shotgun (WGS) entry which is preliminary data.</text>
</comment>
<evidence type="ECO:0000313" key="3">
    <source>
        <dbReference type="Proteomes" id="UP000578531"/>
    </source>
</evidence>
<evidence type="ECO:0000259" key="1">
    <source>
        <dbReference type="Pfam" id="PF25540"/>
    </source>
</evidence>
<evidence type="ECO:0000313" key="2">
    <source>
        <dbReference type="EMBL" id="KAF6232867.1"/>
    </source>
</evidence>
<dbReference type="InterPro" id="IPR057683">
    <property type="entry name" value="DUF7923"/>
</dbReference>
<organism evidence="2 3">
    <name type="scientific">Letharia columbiana</name>
    <dbReference type="NCBI Taxonomy" id="112416"/>
    <lineage>
        <taxon>Eukaryota</taxon>
        <taxon>Fungi</taxon>
        <taxon>Dikarya</taxon>
        <taxon>Ascomycota</taxon>
        <taxon>Pezizomycotina</taxon>
        <taxon>Lecanoromycetes</taxon>
        <taxon>OSLEUM clade</taxon>
        <taxon>Lecanoromycetidae</taxon>
        <taxon>Lecanorales</taxon>
        <taxon>Lecanorineae</taxon>
        <taxon>Parmeliaceae</taxon>
        <taxon>Letharia</taxon>
    </lineage>
</organism>
<protein>
    <recommendedName>
        <fullName evidence="1">DUF7923 domain-containing protein</fullName>
    </recommendedName>
</protein>
<gene>
    <name evidence="2" type="ORF">HO173_008830</name>
</gene>
<dbReference type="PANTHER" id="PTHR37543">
    <property type="entry name" value="CCCH ZINC FINGER DNA BINDING PROTEIN (AFU_ORTHOLOGUE AFUA_5G12760)"/>
    <property type="match status" value="1"/>
</dbReference>
<dbReference type="AlphaFoldDB" id="A0A8H6FQK1"/>
<dbReference type="GeneID" id="59290484"/>